<dbReference type="PANTHER" id="PTHR42709">
    <property type="entry name" value="ALKALINE PHOSPHATASE LIKE PROTEIN"/>
    <property type="match status" value="1"/>
</dbReference>
<protein>
    <submittedName>
        <fullName evidence="3">VTT domain-containing protein</fullName>
    </submittedName>
</protein>
<evidence type="ECO:0000313" key="4">
    <source>
        <dbReference type="Proteomes" id="UP000186851"/>
    </source>
</evidence>
<reference evidence="3" key="1">
    <citation type="journal article" date="2017" name="Nature">
        <title>Asgard archaea illuminate the origin of eukaryotic cellular complexity.</title>
        <authorList>
            <person name="Zaremba-Niedzwiedzka K."/>
            <person name="Caceres E.F."/>
            <person name="Saw J.H."/>
            <person name="Backstrom D."/>
            <person name="Juzokaite L."/>
            <person name="Vancaester E."/>
            <person name="Seitz K.W."/>
            <person name="Anantharaman K."/>
            <person name="Starnawski P."/>
            <person name="Kjeldsen K.U."/>
            <person name="Scott M.B."/>
            <person name="Nunoura T."/>
            <person name="Banfield J.F."/>
            <person name="Schramm A."/>
            <person name="Baker B.J."/>
            <person name="Spang A."/>
            <person name="Ettema T.J.G."/>
        </authorList>
    </citation>
    <scope>NUCLEOTIDE SEQUENCE</scope>
    <source>
        <strain evidence="3">LCB_4</strain>
    </source>
</reference>
<keyword evidence="1" id="KW-0472">Membrane</keyword>
<feature type="transmembrane region" description="Helical" evidence="1">
    <location>
        <begin position="167"/>
        <end position="190"/>
    </location>
</feature>
<dbReference type="GO" id="GO:0005886">
    <property type="term" value="C:plasma membrane"/>
    <property type="evidence" value="ECO:0007669"/>
    <property type="project" value="TreeGrafter"/>
</dbReference>
<dbReference type="PANTHER" id="PTHR42709:SF10">
    <property type="entry name" value="SNARE ASSOCIATED GOLGI PROTEIN"/>
    <property type="match status" value="1"/>
</dbReference>
<dbReference type="EMBL" id="CP091871">
    <property type="protein sequence ID" value="WEU40004.1"/>
    <property type="molecule type" value="Genomic_DNA"/>
</dbReference>
<feature type="transmembrane region" description="Helical" evidence="1">
    <location>
        <begin position="196"/>
        <end position="220"/>
    </location>
</feature>
<accession>A0AAF0D1L3</accession>
<organism evidence="3 4">
    <name type="scientific">Odinarchaeota yellowstonii (strain LCB_4)</name>
    <dbReference type="NCBI Taxonomy" id="1841599"/>
    <lineage>
        <taxon>Archaea</taxon>
        <taxon>Promethearchaeati</taxon>
        <taxon>Candidatus Odinarchaeota</taxon>
        <taxon>Candidatus Odinarchaeia</taxon>
        <taxon>Candidatus Odinarchaeales</taxon>
        <taxon>Candidatus Odinarchaeaceae</taxon>
        <taxon>Candidatus Odinarchaeum</taxon>
    </lineage>
</organism>
<feature type="transmembrane region" description="Helical" evidence="1">
    <location>
        <begin position="50"/>
        <end position="82"/>
    </location>
</feature>
<keyword evidence="1" id="KW-0812">Transmembrane</keyword>
<dbReference type="Pfam" id="PF09335">
    <property type="entry name" value="VTT_dom"/>
    <property type="match status" value="1"/>
</dbReference>
<name>A0AAF0D1L3_ODILC</name>
<reference evidence="3" key="2">
    <citation type="journal article" date="2022" name="Nat. Microbiol.">
        <title>A closed Candidatus Odinarchaeum chromosome exposes Asgard archaeal viruses.</title>
        <authorList>
            <person name="Tamarit D."/>
            <person name="Caceres E.F."/>
            <person name="Krupovic M."/>
            <person name="Nijland R."/>
            <person name="Eme L."/>
            <person name="Robinson N.P."/>
            <person name="Ettema T.J.G."/>
        </authorList>
    </citation>
    <scope>NUCLEOTIDE SEQUENCE</scope>
    <source>
        <strain evidence="3">LCB_4</strain>
    </source>
</reference>
<evidence type="ECO:0000313" key="3">
    <source>
        <dbReference type="EMBL" id="WEU40004.1"/>
    </source>
</evidence>
<feature type="domain" description="VTT" evidence="2">
    <location>
        <begin position="74"/>
        <end position="187"/>
    </location>
</feature>
<dbReference type="InterPro" id="IPR051311">
    <property type="entry name" value="DedA_domain"/>
</dbReference>
<feature type="transmembrane region" description="Helical" evidence="1">
    <location>
        <begin position="7"/>
        <end position="30"/>
    </location>
</feature>
<dbReference type="KEGG" id="oyw:OdinLCB4_005910"/>
<proteinExistence type="predicted"/>
<gene>
    <name evidence="3" type="ORF">OdinLCB4_005910</name>
</gene>
<dbReference type="InterPro" id="IPR032816">
    <property type="entry name" value="VTT_dom"/>
</dbReference>
<dbReference type="Proteomes" id="UP000186851">
    <property type="component" value="Chromosome"/>
</dbReference>
<keyword evidence="1" id="KW-1133">Transmembrane helix</keyword>
<feature type="transmembrane region" description="Helical" evidence="1">
    <location>
        <begin position="89"/>
        <end position="109"/>
    </location>
</feature>
<evidence type="ECO:0000256" key="1">
    <source>
        <dbReference type="SAM" id="Phobius"/>
    </source>
</evidence>
<evidence type="ECO:0000259" key="2">
    <source>
        <dbReference type="Pfam" id="PF09335"/>
    </source>
</evidence>
<sequence>MRIKNSTFYIIIAIPVVAVILYIIFSSPGIMSFFDGLVTVMYDFVVNNPISAYFGAFLISTIGNFTVFLPVPYALAVFLLGAQPFINPLLLALICGLGSGIGEVSAYLIGLGGRKFIEKKYAKNLKSISALIERYGFWGIVLFAATPLPDDTLLITLGVLKYNIVKTLVACTIGKIMLCAILAFGGRLGWGFVELIFTGGGVIGTVLAIIGTILLIYFMLKIDWSNILNRNKEAEDVEKTEAESK</sequence>
<dbReference type="AlphaFoldDB" id="A0AAF0D1L3"/>
<feature type="transmembrane region" description="Helical" evidence="1">
    <location>
        <begin position="135"/>
        <end position="160"/>
    </location>
</feature>